<evidence type="ECO:0000256" key="1">
    <source>
        <dbReference type="SAM" id="SignalP"/>
    </source>
</evidence>
<gene>
    <name evidence="2" type="ORF">QLH52_14340</name>
</gene>
<protein>
    <recommendedName>
        <fullName evidence="4">Lipoprotein</fullName>
    </recommendedName>
</protein>
<dbReference type="Proteomes" id="UP001284537">
    <property type="component" value="Unassembled WGS sequence"/>
</dbReference>
<sequence length="170" mass="18423">MMFKAIACCSLVLFCAGCASNLKVFDAQQKEAKGVPIATPVLVKITTTTKYVVDPKNKDYEQYCVDEQSETYKTLPLGDLYFVNFDSAEFGKSEFAVSFNDSGLLKSVTLNSDPKIAENIDATGKLVSAVAGAAKTFSLLGVPEPAAQEKKDKFCIKKSESTQIERAVLP</sequence>
<keyword evidence="1" id="KW-0732">Signal</keyword>
<evidence type="ECO:0000313" key="3">
    <source>
        <dbReference type="Proteomes" id="UP001284537"/>
    </source>
</evidence>
<organism evidence="2 3">
    <name type="scientific">Methylomonas defluvii</name>
    <dbReference type="NCBI Taxonomy" id="3045149"/>
    <lineage>
        <taxon>Bacteria</taxon>
        <taxon>Pseudomonadati</taxon>
        <taxon>Pseudomonadota</taxon>
        <taxon>Gammaproteobacteria</taxon>
        <taxon>Methylococcales</taxon>
        <taxon>Methylococcaceae</taxon>
        <taxon>Methylomonas</taxon>
    </lineage>
</organism>
<evidence type="ECO:0008006" key="4">
    <source>
        <dbReference type="Google" id="ProtNLM"/>
    </source>
</evidence>
<keyword evidence="3" id="KW-1185">Reference proteome</keyword>
<feature type="chain" id="PRO_5046944520" description="Lipoprotein" evidence="1">
    <location>
        <begin position="20"/>
        <end position="170"/>
    </location>
</feature>
<feature type="signal peptide" evidence="1">
    <location>
        <begin position="1"/>
        <end position="19"/>
    </location>
</feature>
<dbReference type="RefSeq" id="WP_319962015.1">
    <property type="nucleotide sequence ID" value="NZ_JAXARY010000013.1"/>
</dbReference>
<comment type="caution">
    <text evidence="2">The sequence shown here is derived from an EMBL/GenBank/DDBJ whole genome shotgun (WGS) entry which is preliminary data.</text>
</comment>
<name>A0ABU4UGL4_9GAMM</name>
<reference evidence="2 3" key="1">
    <citation type="submission" date="2023-11" db="EMBL/GenBank/DDBJ databases">
        <authorList>
            <person name="Ouyang M.-Y."/>
        </authorList>
    </citation>
    <scope>NUCLEOTIDE SEQUENCE [LARGE SCALE GENOMIC DNA]</scope>
    <source>
        <strain evidence="2 3">OY6</strain>
    </source>
</reference>
<dbReference type="EMBL" id="JAXARY010000013">
    <property type="protein sequence ID" value="MDX8128469.1"/>
    <property type="molecule type" value="Genomic_DNA"/>
</dbReference>
<accession>A0ABU4UGL4</accession>
<proteinExistence type="predicted"/>
<evidence type="ECO:0000313" key="2">
    <source>
        <dbReference type="EMBL" id="MDX8128469.1"/>
    </source>
</evidence>